<dbReference type="EMBL" id="CACVKT020009137">
    <property type="protein sequence ID" value="CAC5420444.1"/>
    <property type="molecule type" value="Genomic_DNA"/>
</dbReference>
<keyword evidence="4" id="KW-1185">Reference proteome</keyword>
<dbReference type="InterPro" id="IPR036179">
    <property type="entry name" value="Ig-like_dom_sf"/>
</dbReference>
<feature type="compositionally biased region" description="Polar residues" evidence="1">
    <location>
        <begin position="135"/>
        <end position="176"/>
    </location>
</feature>
<evidence type="ECO:0000313" key="3">
    <source>
        <dbReference type="EMBL" id="CAC5420444.1"/>
    </source>
</evidence>
<dbReference type="SUPFAM" id="SSF48726">
    <property type="entry name" value="Immunoglobulin"/>
    <property type="match status" value="1"/>
</dbReference>
<protein>
    <recommendedName>
        <fullName evidence="5">CD80-like immunoglobulin C2-set domain-containing protein</fullName>
    </recommendedName>
</protein>
<organism evidence="3 4">
    <name type="scientific">Mytilus coruscus</name>
    <name type="common">Sea mussel</name>
    <dbReference type="NCBI Taxonomy" id="42192"/>
    <lineage>
        <taxon>Eukaryota</taxon>
        <taxon>Metazoa</taxon>
        <taxon>Spiralia</taxon>
        <taxon>Lophotrochozoa</taxon>
        <taxon>Mollusca</taxon>
        <taxon>Bivalvia</taxon>
        <taxon>Autobranchia</taxon>
        <taxon>Pteriomorphia</taxon>
        <taxon>Mytilida</taxon>
        <taxon>Mytiloidea</taxon>
        <taxon>Mytilidae</taxon>
        <taxon>Mytilinae</taxon>
        <taxon>Mytilus</taxon>
    </lineage>
</organism>
<proteinExistence type="predicted"/>
<evidence type="ECO:0008006" key="5">
    <source>
        <dbReference type="Google" id="ProtNLM"/>
    </source>
</evidence>
<keyword evidence="2" id="KW-0812">Transmembrane</keyword>
<dbReference type="OrthoDB" id="6159398at2759"/>
<evidence type="ECO:0000256" key="1">
    <source>
        <dbReference type="SAM" id="MobiDB-lite"/>
    </source>
</evidence>
<feature type="region of interest" description="Disordered" evidence="1">
    <location>
        <begin position="116"/>
        <end position="187"/>
    </location>
</feature>
<feature type="region of interest" description="Disordered" evidence="1">
    <location>
        <begin position="358"/>
        <end position="378"/>
    </location>
</feature>
<feature type="region of interest" description="Disordered" evidence="1">
    <location>
        <begin position="415"/>
        <end position="459"/>
    </location>
</feature>
<dbReference type="Gene3D" id="2.60.40.10">
    <property type="entry name" value="Immunoglobulins"/>
    <property type="match status" value="1"/>
</dbReference>
<sequence>MDQGDFINSVWILATNITLNDFQNVASFDPDFGPKLQPFGKVLFGNASLSPFNKGSKRGSMSFDDLNCKHSRLYKCRLFVKKVDNPIIITESEAMGISVQVPPSKPDSVLLVHTPADSSVPTTKHMDYSSSSPSTAVTSNENETVSASQTEKQNITTAFNHSTIHTTGHNSTTSTPSHEDLSTNSSYRTTTYSIQQTTTEQGIAEGNNITVVCTGDVGNPPVEHVFQKYINGKIVPMKDTVTSTSIPDMPENCSYYRTSNLTFQLTAKDNNAVIRCVVNSSMVELDMYVETAPIKVYSDISTTQSSSTGSSSGADDKKKKSIENTILYCFLAVVGVVLITVITICVYKRRNTSEVHACEKKSKSLVGSSPKPVAESRTGDYDDICLEEDANKKPTINNVHKVEDIREHNKEYLRKQEEDEQKKNESNKPPQPVYAQVNEATKSRNKQNTETLANEYEEGTYAETQEGIYDKAGDRRHKKKTRMRSILIHLIIQGYNGDTKSSIQSSQIGSYDNQAFQKNEDRKVATVSPQVRSSGASQDDKQTSQTRDIQSKKGYENVKDTNQTGTSEEVTSHQTAL</sequence>
<feature type="compositionally biased region" description="Basic and acidic residues" evidence="1">
    <location>
        <begin position="415"/>
        <end position="426"/>
    </location>
</feature>
<reference evidence="3 4" key="1">
    <citation type="submission" date="2020-06" db="EMBL/GenBank/DDBJ databases">
        <authorList>
            <person name="Li R."/>
            <person name="Bekaert M."/>
        </authorList>
    </citation>
    <scope>NUCLEOTIDE SEQUENCE [LARGE SCALE GENOMIC DNA]</scope>
    <source>
        <strain evidence="4">wild</strain>
    </source>
</reference>
<feature type="compositionally biased region" description="Basic and acidic residues" evidence="1">
    <location>
        <begin position="549"/>
        <end position="559"/>
    </location>
</feature>
<dbReference type="InterPro" id="IPR013783">
    <property type="entry name" value="Ig-like_fold"/>
</dbReference>
<gene>
    <name evidence="3" type="ORF">MCOR_52665</name>
</gene>
<feature type="compositionally biased region" description="Polar residues" evidence="1">
    <location>
        <begin position="560"/>
        <end position="577"/>
    </location>
</feature>
<feature type="region of interest" description="Disordered" evidence="1">
    <location>
        <begin position="521"/>
        <end position="577"/>
    </location>
</feature>
<dbReference type="AlphaFoldDB" id="A0A6J8EIH5"/>
<dbReference type="Proteomes" id="UP000507470">
    <property type="component" value="Unassembled WGS sequence"/>
</dbReference>
<feature type="transmembrane region" description="Helical" evidence="2">
    <location>
        <begin position="325"/>
        <end position="347"/>
    </location>
</feature>
<feature type="compositionally biased region" description="Polar residues" evidence="1">
    <location>
        <begin position="527"/>
        <end position="548"/>
    </location>
</feature>
<accession>A0A6J8EIH5</accession>
<name>A0A6J8EIH5_MYTCO</name>
<keyword evidence="2" id="KW-1133">Transmembrane helix</keyword>
<evidence type="ECO:0000313" key="4">
    <source>
        <dbReference type="Proteomes" id="UP000507470"/>
    </source>
</evidence>
<keyword evidence="2" id="KW-0472">Membrane</keyword>
<evidence type="ECO:0000256" key="2">
    <source>
        <dbReference type="SAM" id="Phobius"/>
    </source>
</evidence>